<evidence type="ECO:0000313" key="1">
    <source>
        <dbReference type="EMBL" id="ADZ84451.1"/>
    </source>
</evidence>
<dbReference type="HOGENOM" id="CLU_136731_0_1_9"/>
<dbReference type="AlphaFoldDB" id="F2JK36"/>
<name>F2JK36_CELLD</name>
<gene>
    <name evidence="1" type="ordered locus">Clole_2752</name>
</gene>
<keyword evidence="2" id="KW-1185">Reference proteome</keyword>
<evidence type="ECO:0000313" key="2">
    <source>
        <dbReference type="Proteomes" id="UP000008467"/>
    </source>
</evidence>
<dbReference type="Proteomes" id="UP000008467">
    <property type="component" value="Chromosome"/>
</dbReference>
<dbReference type="InterPro" id="IPR049254">
    <property type="entry name" value="Phage_tail_terminator"/>
</dbReference>
<organism evidence="1 2">
    <name type="scientific">Cellulosilyticum lentocellum (strain ATCC 49066 / DSM 5427 / NCIMB 11756 / RHM5)</name>
    <name type="common">Clostridium lentocellum</name>
    <dbReference type="NCBI Taxonomy" id="642492"/>
    <lineage>
        <taxon>Bacteria</taxon>
        <taxon>Bacillati</taxon>
        <taxon>Bacillota</taxon>
        <taxon>Clostridia</taxon>
        <taxon>Lachnospirales</taxon>
        <taxon>Cellulosilyticaceae</taxon>
        <taxon>Cellulosilyticum</taxon>
    </lineage>
</organism>
<proteinExistence type="predicted"/>
<dbReference type="KEGG" id="cle:Clole_2752"/>
<accession>F2JK36</accession>
<sequence>MLNELIIGISQALDAAFSDVEIHTDQIKQGLVEPCFFIMLLEPSQEQVLGQRYYRENSFDIHYFPRKDNTSEINDVADKLMDTLEYIKFDGGLLRGTKMYSETVAGVLHFFVDYNFHTIKDTITDPYMEQLKLKGKVRNSE</sequence>
<dbReference type="EMBL" id="CP002582">
    <property type="protein sequence ID" value="ADZ84451.1"/>
    <property type="molecule type" value="Genomic_DNA"/>
</dbReference>
<dbReference type="Pfam" id="PF20765">
    <property type="entry name" value="Phage_tail_terminator_8"/>
    <property type="match status" value="1"/>
</dbReference>
<protein>
    <submittedName>
        <fullName evidence="1">Phage protein</fullName>
    </submittedName>
</protein>
<dbReference type="RefSeq" id="WP_013657743.1">
    <property type="nucleotide sequence ID" value="NC_015275.1"/>
</dbReference>
<dbReference type="eggNOG" id="ENOG5032YNZ">
    <property type="taxonomic scope" value="Bacteria"/>
</dbReference>
<dbReference type="STRING" id="642492.Clole_2752"/>
<reference evidence="1 2" key="1">
    <citation type="journal article" date="2011" name="J. Bacteriol.">
        <title>Complete genome sequence of the cellulose-degrading bacterium Cellulosilyticum lentocellum.</title>
        <authorList>
            <consortium name="US DOE Joint Genome Institute"/>
            <person name="Miller D.A."/>
            <person name="Suen G."/>
            <person name="Bruce D."/>
            <person name="Copeland A."/>
            <person name="Cheng J.F."/>
            <person name="Detter C."/>
            <person name="Goodwin L.A."/>
            <person name="Han C.S."/>
            <person name="Hauser L.J."/>
            <person name="Land M.L."/>
            <person name="Lapidus A."/>
            <person name="Lucas S."/>
            <person name="Meincke L."/>
            <person name="Pitluck S."/>
            <person name="Tapia R."/>
            <person name="Teshima H."/>
            <person name="Woyke T."/>
            <person name="Fox B.G."/>
            <person name="Angert E.R."/>
            <person name="Currie C.R."/>
        </authorList>
    </citation>
    <scope>NUCLEOTIDE SEQUENCE [LARGE SCALE GENOMIC DNA]</scope>
    <source>
        <strain evidence="2">ATCC 49066 / DSM 5427 / NCIMB 11756 / RHM5</strain>
    </source>
</reference>